<dbReference type="Pfam" id="PF01841">
    <property type="entry name" value="Transglut_core"/>
    <property type="match status" value="1"/>
</dbReference>
<dbReference type="InterPro" id="IPR015943">
    <property type="entry name" value="WD40/YVTN_repeat-like_dom_sf"/>
</dbReference>
<protein>
    <submittedName>
        <fullName evidence="2">Transglutaminase</fullName>
    </submittedName>
</protein>
<feature type="domain" description="Transglutaminase-like" evidence="1">
    <location>
        <begin position="421"/>
        <end position="491"/>
    </location>
</feature>
<evidence type="ECO:0000259" key="1">
    <source>
        <dbReference type="SMART" id="SM00460"/>
    </source>
</evidence>
<dbReference type="Gene3D" id="2.130.10.10">
    <property type="entry name" value="YVTN repeat-like/Quinoprotein amine dehydrogenase"/>
    <property type="match status" value="1"/>
</dbReference>
<dbReference type="Proteomes" id="UP000249794">
    <property type="component" value="Unassembled WGS sequence"/>
</dbReference>
<evidence type="ECO:0000313" key="3">
    <source>
        <dbReference type="Proteomes" id="UP000249794"/>
    </source>
</evidence>
<accession>A0A2W4YXS5</accession>
<name>A0A2W4YXS5_9CYAN</name>
<dbReference type="PANTHER" id="PTHR33490:SF6">
    <property type="entry name" value="SLL1049 PROTEIN"/>
    <property type="match status" value="1"/>
</dbReference>
<dbReference type="EMBL" id="QBMP01000179">
    <property type="protein sequence ID" value="PZO50915.1"/>
    <property type="molecule type" value="Genomic_DNA"/>
</dbReference>
<dbReference type="AlphaFoldDB" id="A0A2W4YXS5"/>
<organism evidence="2 3">
    <name type="scientific">Phormidesmis priestleyi</name>
    <dbReference type="NCBI Taxonomy" id="268141"/>
    <lineage>
        <taxon>Bacteria</taxon>
        <taxon>Bacillati</taxon>
        <taxon>Cyanobacteriota</taxon>
        <taxon>Cyanophyceae</taxon>
        <taxon>Leptolyngbyales</taxon>
        <taxon>Leptolyngbyaceae</taxon>
        <taxon>Phormidesmis</taxon>
    </lineage>
</organism>
<dbReference type="Gene3D" id="3.10.620.30">
    <property type="match status" value="1"/>
</dbReference>
<dbReference type="PANTHER" id="PTHR33490">
    <property type="entry name" value="BLR5614 PROTEIN-RELATED"/>
    <property type="match status" value="1"/>
</dbReference>
<gene>
    <name evidence="2" type="ORF">DCF15_15385</name>
</gene>
<comment type="caution">
    <text evidence="2">The sequence shown here is derived from an EMBL/GenBank/DDBJ whole genome shotgun (WGS) entry which is preliminary data.</text>
</comment>
<dbReference type="SUPFAM" id="SSF101898">
    <property type="entry name" value="NHL repeat"/>
    <property type="match status" value="1"/>
</dbReference>
<dbReference type="SMART" id="SM00460">
    <property type="entry name" value="TGc"/>
    <property type="match status" value="1"/>
</dbReference>
<dbReference type="InterPro" id="IPR002931">
    <property type="entry name" value="Transglutaminase-like"/>
</dbReference>
<dbReference type="SUPFAM" id="SSF54001">
    <property type="entry name" value="Cysteine proteinases"/>
    <property type="match status" value="1"/>
</dbReference>
<proteinExistence type="predicted"/>
<reference evidence="3" key="1">
    <citation type="submission" date="2018-04" db="EMBL/GenBank/DDBJ databases">
        <authorList>
            <person name="Cornet L."/>
        </authorList>
    </citation>
    <scope>NUCLEOTIDE SEQUENCE [LARGE SCALE GENOMIC DNA]</scope>
</reference>
<evidence type="ECO:0000313" key="2">
    <source>
        <dbReference type="EMBL" id="PZO50915.1"/>
    </source>
</evidence>
<reference evidence="2 3" key="2">
    <citation type="submission" date="2018-06" db="EMBL/GenBank/DDBJ databases">
        <title>Metagenomic assembly of (sub)arctic Cyanobacteria and their associated microbiome from non-axenic cultures.</title>
        <authorList>
            <person name="Baurain D."/>
        </authorList>
    </citation>
    <scope>NUCLEOTIDE SEQUENCE [LARGE SCALE GENOMIC DNA]</scope>
    <source>
        <strain evidence="2">ULC027bin1</strain>
    </source>
</reference>
<sequence>MSPSTIRPIGVYVLSGLSFSDPLASAGSSYLLAIDTLRGYLVKIDPQSDNTIILNPDAVTEWIGATGLALWQNTIWFTREESVFYCDFNPETLEVSAPIAFTKLVYPANGVAVWESQVYVSCQKSGYIHVFDRQSGQSVEKLAQPGVGLENMAATAASLWVCDRTEQTVYCLDRTTGKLRFSALAPFASPTAIALQPAAEEGVLPTCYIAYADEEPYIRDDPNADSPYQLTFRDRTFIHPLYIQPNPDEHYTLSNGYRIELSYVEELLPLEDMPTLTNVEWRIALPADTVRQKVCKIEPIGHPFTEEIQDGQRVAVYKFDQLTPSQAGLVGWKATLEMYGIKYSFTPEDVAQAPPLPEDFQQRYLIDDDELAMESETIQRAAKEAVGTETNILRKALRIRNYVYDRLSYGIQPKIDTPDVALDRGTASCGEYVGILLALFRLNGIACRTIGRYKCPQKPELRNLPLEPDFNHVWLEFYIPGIGWLPMESNVDDVIDRGPYPTRFFMGLAWYHTELGKGIPFTKLKADNRPEKFSLGNLAINHIRFTILEELSPQ</sequence>
<dbReference type="InterPro" id="IPR038765">
    <property type="entry name" value="Papain-like_cys_pep_sf"/>
</dbReference>